<evidence type="ECO:0000313" key="1">
    <source>
        <dbReference type="EMBL" id="AIJ10180.1"/>
    </source>
</evidence>
<dbReference type="KEGG" id="ete:ETEE_3768"/>
<proteinExistence type="predicted"/>
<dbReference type="EMBL" id="CP006664">
    <property type="protein sequence ID" value="AIJ10180.1"/>
    <property type="molecule type" value="Genomic_DNA"/>
</dbReference>
<evidence type="ECO:0000313" key="2">
    <source>
        <dbReference type="Proteomes" id="UP000028681"/>
    </source>
</evidence>
<accession>A0A076LNM4</accession>
<name>A0A076LNM4_9GAMM</name>
<sequence length="121" mass="13403">MKCKYFLYSTLIQDIPYALMKSKASPHHHQLALPAIQRQYHIIIQDVGNMRIIPPSALPPLSIGRPRRQNKKNLTFDIIANDQVLPAGAVTIQCFNTVIAPITTSTILIKSVGLIGNLSLC</sequence>
<dbReference type="Proteomes" id="UP000028681">
    <property type="component" value="Chromosome"/>
</dbReference>
<reference evidence="1 2" key="1">
    <citation type="journal article" date="2012" name="PLoS ONE">
        <title>Edwardsiella comparative phylogenomics reveal the new intra/inter-species taxonomic relationships, virulence evolution and niche adaptation mechanisms.</title>
        <authorList>
            <person name="Yang M."/>
            <person name="Lv Y."/>
            <person name="Xiao J."/>
            <person name="Wu H."/>
            <person name="Zheng H."/>
            <person name="Liu Q."/>
            <person name="Zhang Y."/>
            <person name="Wang Q."/>
        </authorList>
    </citation>
    <scope>NUCLEOTIDE SEQUENCE [LARGE SCALE GENOMIC DNA]</scope>
    <source>
        <strain evidence="2">080813</strain>
    </source>
</reference>
<organism evidence="1 2">
    <name type="scientific">Edwardsiella anguillarum ET080813</name>
    <dbReference type="NCBI Taxonomy" id="667120"/>
    <lineage>
        <taxon>Bacteria</taxon>
        <taxon>Pseudomonadati</taxon>
        <taxon>Pseudomonadota</taxon>
        <taxon>Gammaproteobacteria</taxon>
        <taxon>Enterobacterales</taxon>
        <taxon>Hafniaceae</taxon>
        <taxon>Edwardsiella</taxon>
    </lineage>
</organism>
<protein>
    <submittedName>
        <fullName evidence="1">Uncharacterized protein</fullName>
    </submittedName>
</protein>
<dbReference type="AlphaFoldDB" id="A0A076LNM4"/>
<dbReference type="HOGENOM" id="CLU_2034388_0_0_6"/>
<gene>
    <name evidence="1" type="ORF">ETEE_3768</name>
</gene>